<accession>C9L7C1</accession>
<dbReference type="RefSeq" id="WP_003020151.1">
    <property type="nucleotide sequence ID" value="NZ_GG698589.1"/>
</dbReference>
<evidence type="ECO:0000256" key="1">
    <source>
        <dbReference type="SAM" id="MobiDB-lite"/>
    </source>
</evidence>
<reference evidence="2" key="1">
    <citation type="submission" date="2009-09" db="EMBL/GenBank/DDBJ databases">
        <authorList>
            <person name="Weinstock G."/>
            <person name="Sodergren E."/>
            <person name="Clifton S."/>
            <person name="Fulton L."/>
            <person name="Fulton B."/>
            <person name="Courtney L."/>
            <person name="Fronick C."/>
            <person name="Harrison M."/>
            <person name="Strong C."/>
            <person name="Farmer C."/>
            <person name="Delahaunty K."/>
            <person name="Markovic C."/>
            <person name="Hall O."/>
            <person name="Minx P."/>
            <person name="Tomlinson C."/>
            <person name="Mitreva M."/>
            <person name="Nelson J."/>
            <person name="Hou S."/>
            <person name="Wollam A."/>
            <person name="Pepin K.H."/>
            <person name="Johnson M."/>
            <person name="Bhonagiri V."/>
            <person name="Nash W.E."/>
            <person name="Warren W."/>
            <person name="Chinwalla A."/>
            <person name="Mardis E.R."/>
            <person name="Wilson R.K."/>
        </authorList>
    </citation>
    <scope>NUCLEOTIDE SEQUENCE [LARGE SCALE GENOMIC DNA]</scope>
    <source>
        <strain evidence="2">DSM 20583</strain>
    </source>
</reference>
<proteinExistence type="predicted"/>
<dbReference type="Proteomes" id="UP000003755">
    <property type="component" value="Unassembled WGS sequence"/>
</dbReference>
<dbReference type="AlphaFoldDB" id="C9L7C1"/>
<evidence type="ECO:0000313" key="2">
    <source>
        <dbReference type="EMBL" id="EEX22005.1"/>
    </source>
</evidence>
<sequence length="429" mass="49319">MEYDEKKEKTYVVVDGWIYEDYGNGAAEIIKEKGGTKVSVELGVKNFSYNSKKKRLEIEEFVFMGVTVLGEHVGEGMLGSNLKLSDFCSAENNLIDFTQVSKEIQELNEKIKNMEKLYFEKGGNGLKLDELLAKYNVTKEDLDFDIEGLTEDELEKIFSEKFEDTDSSVEEVEDDNSEENDSSIDNSEESEPPVDVELDSETEETDLQDKEIENTVSETSDESKKKTYSINLGEKEYTFECSLDEVIYALETVVNNTYSEQDNTYYTVKVYDKHVVMLDLWTGKAFKQNYKVRSGSYSLTGDRVEVYARYVTKEEETALDEMRSKFSEMESKLNDYIAKEEDDKKKELVSSEDYSLISDSEDFKALVDNINEYSLSELASKCDALLLQCAKQKNNFSFSNNTDGKRKVRTGNQREEKYSPYGTLFQEYK</sequence>
<name>C9L7C1_BLAHA</name>
<protein>
    <submittedName>
        <fullName evidence="2">Uncharacterized protein</fullName>
    </submittedName>
</protein>
<gene>
    <name evidence="2" type="ORF">BLAHAN_05284</name>
</gene>
<feature type="compositionally biased region" description="Acidic residues" evidence="1">
    <location>
        <begin position="165"/>
        <end position="206"/>
    </location>
</feature>
<keyword evidence="3" id="KW-1185">Reference proteome</keyword>
<feature type="region of interest" description="Disordered" evidence="1">
    <location>
        <begin position="160"/>
        <end position="226"/>
    </location>
</feature>
<feature type="region of interest" description="Disordered" evidence="1">
    <location>
        <begin position="400"/>
        <end position="429"/>
    </location>
</feature>
<organism evidence="2 3">
    <name type="scientific">Blautia hansenii DSM 20583</name>
    <dbReference type="NCBI Taxonomy" id="537007"/>
    <lineage>
        <taxon>Bacteria</taxon>
        <taxon>Bacillati</taxon>
        <taxon>Bacillota</taxon>
        <taxon>Clostridia</taxon>
        <taxon>Lachnospirales</taxon>
        <taxon>Lachnospiraceae</taxon>
        <taxon>Blautia</taxon>
    </lineage>
</organism>
<comment type="caution">
    <text evidence="2">The sequence shown here is derived from an EMBL/GenBank/DDBJ whole genome shotgun (WGS) entry which is preliminary data.</text>
</comment>
<dbReference type="EMBL" id="ABYU02000013">
    <property type="protein sequence ID" value="EEX22005.1"/>
    <property type="molecule type" value="Genomic_DNA"/>
</dbReference>
<dbReference type="STRING" id="537007.BLAHAN_05284"/>
<dbReference type="HOGENOM" id="CLU_638839_0_0_9"/>
<evidence type="ECO:0000313" key="3">
    <source>
        <dbReference type="Proteomes" id="UP000003755"/>
    </source>
</evidence>